<keyword evidence="1" id="KW-0812">Transmembrane</keyword>
<feature type="transmembrane region" description="Helical" evidence="1">
    <location>
        <begin position="109"/>
        <end position="135"/>
    </location>
</feature>
<name>A0ABD0K9N8_9CAEN</name>
<evidence type="ECO:0000313" key="4">
    <source>
        <dbReference type="Proteomes" id="UP001519460"/>
    </source>
</evidence>
<gene>
    <name evidence="3" type="ORF">BaRGS_00024932</name>
</gene>
<keyword evidence="1" id="KW-0472">Membrane</keyword>
<feature type="chain" id="PRO_5044874561" evidence="2">
    <location>
        <begin position="25"/>
        <end position="303"/>
    </location>
</feature>
<keyword evidence="4" id="KW-1185">Reference proteome</keyword>
<dbReference type="Proteomes" id="UP001519460">
    <property type="component" value="Unassembled WGS sequence"/>
</dbReference>
<evidence type="ECO:0000256" key="2">
    <source>
        <dbReference type="SAM" id="SignalP"/>
    </source>
</evidence>
<comment type="caution">
    <text evidence="3">The sequence shown here is derived from an EMBL/GenBank/DDBJ whole genome shotgun (WGS) entry which is preliminary data.</text>
</comment>
<keyword evidence="1" id="KW-1133">Transmembrane helix</keyword>
<dbReference type="EMBL" id="JACVVK020000220">
    <property type="protein sequence ID" value="KAK7483824.1"/>
    <property type="molecule type" value="Genomic_DNA"/>
</dbReference>
<accession>A0ABD0K9N8</accession>
<dbReference type="AlphaFoldDB" id="A0ABD0K9N8"/>
<evidence type="ECO:0000256" key="1">
    <source>
        <dbReference type="SAM" id="Phobius"/>
    </source>
</evidence>
<feature type="signal peptide" evidence="2">
    <location>
        <begin position="1"/>
        <end position="24"/>
    </location>
</feature>
<protein>
    <submittedName>
        <fullName evidence="3">Uncharacterized protein</fullName>
    </submittedName>
</protein>
<reference evidence="3 4" key="1">
    <citation type="journal article" date="2023" name="Sci. Data">
        <title>Genome assembly of the Korean intertidal mud-creeper Batillaria attramentaria.</title>
        <authorList>
            <person name="Patra A.K."/>
            <person name="Ho P.T."/>
            <person name="Jun S."/>
            <person name="Lee S.J."/>
            <person name="Kim Y."/>
            <person name="Won Y.J."/>
        </authorList>
    </citation>
    <scope>NUCLEOTIDE SEQUENCE [LARGE SCALE GENOMIC DNA]</scope>
    <source>
        <strain evidence="3">Wonlab-2016</strain>
    </source>
</reference>
<organism evidence="3 4">
    <name type="scientific">Batillaria attramentaria</name>
    <dbReference type="NCBI Taxonomy" id="370345"/>
    <lineage>
        <taxon>Eukaryota</taxon>
        <taxon>Metazoa</taxon>
        <taxon>Spiralia</taxon>
        <taxon>Lophotrochozoa</taxon>
        <taxon>Mollusca</taxon>
        <taxon>Gastropoda</taxon>
        <taxon>Caenogastropoda</taxon>
        <taxon>Sorbeoconcha</taxon>
        <taxon>Cerithioidea</taxon>
        <taxon>Batillariidae</taxon>
        <taxon>Batillaria</taxon>
    </lineage>
</organism>
<keyword evidence="2" id="KW-0732">Signal</keyword>
<sequence length="303" mass="32978">MEKALGLLDIVIGVVVLLAGSGSSEIPCARISFPTLHSPFITEAENTFVTFPFTISSEENCHLLEHRQLALQVIKQNSKTEILCQSFHQGRSDEDGSGDSNSGLSGSDLTVVVVGANVAVFTSLTIIAVIVVCVIRSRRGRTSSEQSVVLVDQVALLPSSPASLLLPPTPTFALSLPPPPPPCNRRLRPAPACGSLRNEHIYEEIDGARTHPKTSHHSNISAVRSMLISAGSRSRVSRYPDLQPSHTLATITDDYIHAVPTQPDKLRTLSTGDILPWCEKRTSPTIEERRHTFGHWSYLESHV</sequence>
<proteinExistence type="predicted"/>
<evidence type="ECO:0000313" key="3">
    <source>
        <dbReference type="EMBL" id="KAK7483824.1"/>
    </source>
</evidence>